<keyword evidence="8 16" id="KW-0067">ATP-binding</keyword>
<accession>A0A6P4ZSV1</accession>
<keyword evidence="3 15" id="KW-0245">EGF-like domain</keyword>
<dbReference type="GeneID" id="109476253"/>
<dbReference type="FunFam" id="2.170.300.10:FF:000028">
    <property type="entry name" value="Uncharacterized protein"/>
    <property type="match status" value="1"/>
</dbReference>
<keyword evidence="9" id="KW-1133">Transmembrane helix</keyword>
<evidence type="ECO:0000256" key="4">
    <source>
        <dbReference type="ARBA" id="ARBA00022553"/>
    </source>
</evidence>
<dbReference type="PROSITE" id="PS50011">
    <property type="entry name" value="PROTEIN_KINASE_DOM"/>
    <property type="match status" value="2"/>
</dbReference>
<evidence type="ECO:0000256" key="8">
    <source>
        <dbReference type="ARBA" id="ARBA00022840"/>
    </source>
</evidence>
<keyword evidence="7" id="KW-0677">Repeat</keyword>
<evidence type="ECO:0000256" key="2">
    <source>
        <dbReference type="ARBA" id="ARBA00011902"/>
    </source>
</evidence>
<dbReference type="PRINTS" id="PR00011">
    <property type="entry name" value="EGFLAMININ"/>
</dbReference>
<keyword evidence="16" id="KW-0547">Nucleotide-binding</keyword>
<dbReference type="InterPro" id="IPR017441">
    <property type="entry name" value="Protein_kinase_ATP_BS"/>
</dbReference>
<feature type="domain" description="Protein kinase" evidence="18">
    <location>
        <begin position="1308"/>
        <end position="1592"/>
    </location>
</feature>
<feature type="domain" description="Protein kinase" evidence="18">
    <location>
        <begin position="649"/>
        <end position="932"/>
    </location>
</feature>
<comment type="subcellular location">
    <subcellularLocation>
        <location evidence="1">Membrane</location>
        <topology evidence="1">Single-pass type I membrane protein</topology>
    </subcellularLocation>
</comment>
<dbReference type="SMART" id="SM00408">
    <property type="entry name" value="IGc2"/>
    <property type="match status" value="2"/>
</dbReference>
<dbReference type="Gene3D" id="2.60.40.10">
    <property type="entry name" value="Immunoglobulins"/>
    <property type="match status" value="1"/>
</dbReference>
<dbReference type="InterPro" id="IPR013783">
    <property type="entry name" value="Ig-like_fold"/>
</dbReference>
<keyword evidence="11" id="KW-0418">Kinase</keyword>
<feature type="domain" description="Ig-like" evidence="20">
    <location>
        <begin position="355"/>
        <end position="441"/>
    </location>
</feature>
<keyword evidence="11" id="KW-0808">Transferase</keyword>
<keyword evidence="21" id="KW-1185">Reference proteome</keyword>
<organism evidence="21 22">
    <name type="scientific">Branchiostoma belcheri</name>
    <name type="common">Amphioxus</name>
    <dbReference type="NCBI Taxonomy" id="7741"/>
    <lineage>
        <taxon>Eukaryota</taxon>
        <taxon>Metazoa</taxon>
        <taxon>Chordata</taxon>
        <taxon>Cephalochordata</taxon>
        <taxon>Leptocardii</taxon>
        <taxon>Amphioxiformes</taxon>
        <taxon>Branchiostomatidae</taxon>
        <taxon>Branchiostoma</taxon>
    </lineage>
</organism>
<sequence length="1603" mass="178615">MAVHYLQTTPVMIVMYLILTRQTTATTEEFRVSVPENVAVGQAIFTLPRTQLRDKAELPCAKMDGDPHFRFNMTENCTIMVANPLDWSVESAYLLNIHRGLYSTSVKVQLTDVVGYPPVYNETCETPTNPKGGVSNLLFSFTLSTEVLTTNGDVLYTRQRWNDDAFHGTTYDPWRANTNNGDCTFHLATYTTWADDLITLQDIYDNGIRQMTCSVGSGDHDLLGELFFRGRENESRLQKLRKFVPNSIVEDKNIKYFVLSTCIFPAKEAKLYSCNFPTSLNPPVRSLINPGTRIEIASIGYADIEVRPIGCPVGKYGFFCNKNCICKNGARCHGFNGACKCAPGWKGVACDIPKPDVSITTTPSDPQRIYTSRNVALHCRAHNIDVEVMSLRFPNGSKKLVSGENHMTVLVANIQLEDSGYYICMVLDKDGLALNASMVLDVNCPPNRKGVDCDEVCDCLQGASCDRMAGCVCPPGWTGTWCQTRCPRGTYGKDCTKRCSCQNEASCSPSGGRCNCTDGWYGNDCGKPCPSGLFGWRCQQRCVCKNNATCNIVDGSCTCVTPWTGRYCDQLQTTRDQPLPEILIPIGSLVLLVAIVMAILFKSGFLAYSVPETGEEEKILFELRRMEQDLAQTLQPGWLGRWEKKARHLTPGPLIGEGMFGKVRRAQLRTAGGRLDVAAKAVRVEDAQSYRDFYREAAILVAVHQVREQAGNDLESNIVRLVGLITKSAEKYILLEYAPKGDLLGFLRGIKNNNQEYQLENLLGYAVHIARALQELERLRIAHRDVAARNVLITADDVAKLADFGLARDVYATTQYVRANRPGLDELLPLKWMALESIETGEYTCQSDVWSFGVLLWEIATLGQDPCYDGRMQLTFLQMVGILRQGTRMNRPPECPEDLYRLMRACWRDVPDTRPTPEGIEKKLMQLRRALIPPEAIQMETALTQVAGTRVEITSIEYADIELRPTGCPVGKYGFFCDKNCICKNGARCHGFNGACKCAPGWKGVACDIPKPDVSITTAPSNPQRIYTSRNVSLHCRAHNLDAKVMSLRFPNGSEIMKLVSGENHMTVLVANIQLEDSGYYICMVLDKDGLALNASMVLNVHCPPNRKGADCDEVCDCLQGASCDRRAGCVCPPGWTGTRCQTKCPRGTYGKDCTKRCSCQNEASCSPSGGRCNCTDGWYGNNCGKPCPSGLFGWRCQQRCVCKNNATCNSVDGSCTCVKPWTGRYCDQLQTSRDQPLMEILIPLGSLVLLVAIVMVILFKSGFLACSVPETGEEEKILFELRRMEQDLAQTLQPGWLGRWEKKARHLAPGPLIGEGMFGKVRKAQLRTAGGRLDVAAKAVRVEDAQSYRDFYREAAILVAVHQVQGQDDNNRNESNIVRLVGLITKSAEKYILLEYAPKGDLLGFLRGIKNNNQEYQLENLLLYAVHIARALQELERLRIAHRDVAARNVLITADDVAKLADFGLARDVYATTQYVRANRPGLDELLPLKWMALESIETGEYTCQSDVWSFGVLLWEIATLGQDPCYDGRVHLTFLQMVGILRQGIRMNMPPECPEDLYRLMRACWRDVPDTRPTPEGIEKRLMQLRRALLPPEAIQMETAL</sequence>
<evidence type="ECO:0000256" key="6">
    <source>
        <dbReference type="ARBA" id="ARBA00022729"/>
    </source>
</evidence>
<evidence type="ECO:0000256" key="11">
    <source>
        <dbReference type="ARBA" id="ARBA00023137"/>
    </source>
</evidence>
<dbReference type="InterPro" id="IPR001245">
    <property type="entry name" value="Ser-Thr/Tyr_kinase_cat_dom"/>
</dbReference>
<keyword evidence="12 15" id="KW-1015">Disulfide bond</keyword>
<dbReference type="EC" id="2.7.10.1" evidence="2"/>
<evidence type="ECO:0000259" key="18">
    <source>
        <dbReference type="PROSITE" id="PS50011"/>
    </source>
</evidence>
<dbReference type="PANTHER" id="PTHR24416:SF617">
    <property type="entry name" value="RET ONCOGENE, ISOFORM A"/>
    <property type="match status" value="1"/>
</dbReference>
<dbReference type="PROSITE" id="PS50026">
    <property type="entry name" value="EGF_3"/>
    <property type="match status" value="1"/>
</dbReference>
<evidence type="ECO:0000259" key="19">
    <source>
        <dbReference type="PROSITE" id="PS50026"/>
    </source>
</evidence>
<reference evidence="22" key="1">
    <citation type="submission" date="2025-08" db="UniProtKB">
        <authorList>
            <consortium name="RefSeq"/>
        </authorList>
    </citation>
    <scope>IDENTIFICATION</scope>
    <source>
        <tissue evidence="22">Gonad</tissue>
    </source>
</reference>
<feature type="binding site" evidence="16">
    <location>
        <position position="1339"/>
    </location>
    <ligand>
        <name>ATP</name>
        <dbReference type="ChEBI" id="CHEBI:30616"/>
    </ligand>
</feature>
<dbReference type="SUPFAM" id="SSF48726">
    <property type="entry name" value="Immunoglobulin"/>
    <property type="match status" value="2"/>
</dbReference>
<keyword evidence="4" id="KW-0597">Phosphoprotein</keyword>
<dbReference type="PROSITE" id="PS00107">
    <property type="entry name" value="PROTEIN_KINASE_ATP"/>
    <property type="match status" value="2"/>
</dbReference>
<dbReference type="Proteomes" id="UP000515135">
    <property type="component" value="Unplaced"/>
</dbReference>
<name>A0A6P4ZSV1_BRABE</name>
<evidence type="ECO:0000259" key="20">
    <source>
        <dbReference type="PROSITE" id="PS50835"/>
    </source>
</evidence>
<dbReference type="CDD" id="cd11304">
    <property type="entry name" value="Cadherin_repeat"/>
    <property type="match status" value="1"/>
</dbReference>
<dbReference type="FunFam" id="2.170.300.10:FF:000022">
    <property type="entry name" value="Uncharacterized protein"/>
    <property type="match status" value="2"/>
</dbReference>
<dbReference type="GO" id="GO:0007169">
    <property type="term" value="P:cell surface receptor protein tyrosine kinase signaling pathway"/>
    <property type="evidence" value="ECO:0007669"/>
    <property type="project" value="TreeGrafter"/>
</dbReference>
<evidence type="ECO:0000256" key="3">
    <source>
        <dbReference type="ARBA" id="ARBA00022536"/>
    </source>
</evidence>
<dbReference type="Gene3D" id="2.170.300.10">
    <property type="entry name" value="Tie2 ligand-binding domain superfamily"/>
    <property type="match status" value="4"/>
</dbReference>
<feature type="chain" id="PRO_5027968511" description="receptor protein-tyrosine kinase" evidence="17">
    <location>
        <begin position="26"/>
        <end position="1603"/>
    </location>
</feature>
<dbReference type="GO" id="GO:0005886">
    <property type="term" value="C:plasma membrane"/>
    <property type="evidence" value="ECO:0007669"/>
    <property type="project" value="TreeGrafter"/>
</dbReference>
<feature type="signal peptide" evidence="17">
    <location>
        <begin position="1"/>
        <end position="25"/>
    </location>
</feature>
<evidence type="ECO:0000256" key="9">
    <source>
        <dbReference type="ARBA" id="ARBA00022989"/>
    </source>
</evidence>
<evidence type="ECO:0000256" key="13">
    <source>
        <dbReference type="ARBA" id="ARBA00023180"/>
    </source>
</evidence>
<dbReference type="GO" id="GO:0043235">
    <property type="term" value="C:receptor complex"/>
    <property type="evidence" value="ECO:0007669"/>
    <property type="project" value="TreeGrafter"/>
</dbReference>
<dbReference type="InterPro" id="IPR007110">
    <property type="entry name" value="Ig-like_dom"/>
</dbReference>
<dbReference type="InterPro" id="IPR011009">
    <property type="entry name" value="Kinase-like_dom_sf"/>
</dbReference>
<dbReference type="CDD" id="cd00192">
    <property type="entry name" value="PTKc"/>
    <property type="match status" value="2"/>
</dbReference>
<evidence type="ECO:0000256" key="7">
    <source>
        <dbReference type="ARBA" id="ARBA00022737"/>
    </source>
</evidence>
<keyword evidence="5" id="KW-0812">Transmembrane</keyword>
<evidence type="ECO:0000256" key="5">
    <source>
        <dbReference type="ARBA" id="ARBA00022692"/>
    </source>
</evidence>
<evidence type="ECO:0000256" key="15">
    <source>
        <dbReference type="PROSITE-ProRule" id="PRU00076"/>
    </source>
</evidence>
<dbReference type="InterPro" id="IPR000719">
    <property type="entry name" value="Prot_kinase_dom"/>
</dbReference>
<proteinExistence type="predicted"/>
<dbReference type="FunFam" id="1.10.510.10:FF:000593">
    <property type="entry name" value="Uncharacterized protein"/>
    <property type="match status" value="2"/>
</dbReference>
<dbReference type="SUPFAM" id="SSF56112">
    <property type="entry name" value="Protein kinase-like (PK-like)"/>
    <property type="match status" value="2"/>
</dbReference>
<keyword evidence="11" id="KW-0829">Tyrosine-protein kinase</keyword>
<evidence type="ECO:0000256" key="14">
    <source>
        <dbReference type="ARBA" id="ARBA00023319"/>
    </source>
</evidence>
<dbReference type="InterPro" id="IPR020635">
    <property type="entry name" value="Tyr_kinase_cat_dom"/>
</dbReference>
<keyword evidence="6 17" id="KW-0732">Signal</keyword>
<dbReference type="PROSITE" id="PS00022">
    <property type="entry name" value="EGF_1"/>
    <property type="match status" value="8"/>
</dbReference>
<evidence type="ECO:0000313" key="21">
    <source>
        <dbReference type="Proteomes" id="UP000515135"/>
    </source>
</evidence>
<dbReference type="OrthoDB" id="10346078at2759"/>
<comment type="caution">
    <text evidence="15">Lacks conserved residue(s) required for the propagation of feature annotation.</text>
</comment>
<keyword evidence="10" id="KW-0472">Membrane</keyword>
<keyword evidence="14" id="KW-0393">Immunoglobulin domain</keyword>
<dbReference type="InterPro" id="IPR000742">
    <property type="entry name" value="EGF"/>
</dbReference>
<dbReference type="PANTHER" id="PTHR24416">
    <property type="entry name" value="TYROSINE-PROTEIN KINASE RECEPTOR"/>
    <property type="match status" value="1"/>
</dbReference>
<dbReference type="PROSITE" id="PS01186">
    <property type="entry name" value="EGF_2"/>
    <property type="match status" value="4"/>
</dbReference>
<evidence type="ECO:0000256" key="10">
    <source>
        <dbReference type="ARBA" id="ARBA00023136"/>
    </source>
</evidence>
<feature type="disulfide bond" evidence="15">
    <location>
        <begin position="1132"/>
        <end position="1141"/>
    </location>
</feature>
<dbReference type="Pfam" id="PF07714">
    <property type="entry name" value="PK_Tyr_Ser-Thr"/>
    <property type="match status" value="2"/>
</dbReference>
<keyword evidence="13" id="KW-0325">Glycoprotein</keyword>
<evidence type="ECO:0000256" key="16">
    <source>
        <dbReference type="PROSITE-ProRule" id="PRU10141"/>
    </source>
</evidence>
<evidence type="ECO:0000256" key="12">
    <source>
        <dbReference type="ARBA" id="ARBA00023157"/>
    </source>
</evidence>
<dbReference type="RefSeq" id="XP_019632696.1">
    <property type="nucleotide sequence ID" value="XM_019777137.1"/>
</dbReference>
<dbReference type="InterPro" id="IPR003599">
    <property type="entry name" value="Ig_sub"/>
</dbReference>
<dbReference type="PRINTS" id="PR00109">
    <property type="entry name" value="TYRKINASE"/>
</dbReference>
<evidence type="ECO:0000313" key="22">
    <source>
        <dbReference type="RefSeq" id="XP_019632696.1"/>
    </source>
</evidence>
<evidence type="ECO:0000256" key="17">
    <source>
        <dbReference type="SAM" id="SignalP"/>
    </source>
</evidence>
<dbReference type="GO" id="GO:0005524">
    <property type="term" value="F:ATP binding"/>
    <property type="evidence" value="ECO:0007669"/>
    <property type="project" value="UniProtKB-UniRule"/>
</dbReference>
<feature type="domain" description="Ig-like" evidence="20">
    <location>
        <begin position="1012"/>
        <end position="1100"/>
    </location>
</feature>
<dbReference type="InterPro" id="IPR036179">
    <property type="entry name" value="Ig-like_dom_sf"/>
</dbReference>
<evidence type="ECO:0000256" key="1">
    <source>
        <dbReference type="ARBA" id="ARBA00004479"/>
    </source>
</evidence>
<dbReference type="KEGG" id="bbel:109476253"/>
<dbReference type="Gene3D" id="1.10.510.10">
    <property type="entry name" value="Transferase(Phosphotransferase) domain 1"/>
    <property type="match status" value="2"/>
</dbReference>
<feature type="domain" description="EGF-like" evidence="19">
    <location>
        <begin position="1108"/>
        <end position="1142"/>
    </location>
</feature>
<dbReference type="PROSITE" id="PS50835">
    <property type="entry name" value="IG_LIKE"/>
    <property type="match status" value="2"/>
</dbReference>
<dbReference type="GO" id="GO:0004714">
    <property type="term" value="F:transmembrane receptor protein tyrosine kinase activity"/>
    <property type="evidence" value="ECO:0007669"/>
    <property type="project" value="UniProtKB-EC"/>
</dbReference>
<dbReference type="InterPro" id="IPR003598">
    <property type="entry name" value="Ig_sub2"/>
</dbReference>
<gene>
    <name evidence="22" type="primary">LOC109476253</name>
</gene>
<feature type="binding site" evidence="16">
    <location>
        <position position="680"/>
    </location>
    <ligand>
        <name>ATP</name>
        <dbReference type="ChEBI" id="CHEBI:30616"/>
    </ligand>
</feature>
<dbReference type="InterPro" id="IPR050122">
    <property type="entry name" value="RTK"/>
</dbReference>
<dbReference type="SMART" id="SM00219">
    <property type="entry name" value="TyrKc"/>
    <property type="match status" value="2"/>
</dbReference>
<dbReference type="FunFam" id="2.170.300.10:FF:000002">
    <property type="entry name" value="Multiple epidermal growth factor-like domains 10"/>
    <property type="match status" value="1"/>
</dbReference>
<dbReference type="SMART" id="SM00181">
    <property type="entry name" value="EGF"/>
    <property type="match status" value="8"/>
</dbReference>
<dbReference type="SMART" id="SM00409">
    <property type="entry name" value="IG"/>
    <property type="match status" value="2"/>
</dbReference>
<protein>
    <recommendedName>
        <fullName evidence="2">receptor protein-tyrosine kinase</fullName>
        <ecNumber evidence="2">2.7.10.1</ecNumber>
    </recommendedName>
</protein>